<comment type="caution">
    <text evidence="2">The sequence shown here is derived from an EMBL/GenBank/DDBJ whole genome shotgun (WGS) entry which is preliminary data.</text>
</comment>
<proteinExistence type="predicted"/>
<feature type="region of interest" description="Disordered" evidence="1">
    <location>
        <begin position="44"/>
        <end position="68"/>
    </location>
</feature>
<sequence length="68" mass="7532">MREVATRPPGVVIKFPDAASRPLRPHLAADEKRGEILLFTGVRYEHPAPTPGPSKPFASDGPGRRRRF</sequence>
<name>A0A370HK07_9HYPH</name>
<dbReference type="RefSeq" id="WP_114770695.1">
    <property type="nucleotide sequence ID" value="NZ_QQBB01000005.1"/>
</dbReference>
<accession>A0A370HK07</accession>
<dbReference type="OrthoDB" id="8000572at2"/>
<dbReference type="EMBL" id="QQBB01000005">
    <property type="protein sequence ID" value="RDI58680.1"/>
    <property type="molecule type" value="Genomic_DNA"/>
</dbReference>
<organism evidence="2 3">
    <name type="scientific">Microvirga subterranea</name>
    <dbReference type="NCBI Taxonomy" id="186651"/>
    <lineage>
        <taxon>Bacteria</taxon>
        <taxon>Pseudomonadati</taxon>
        <taxon>Pseudomonadota</taxon>
        <taxon>Alphaproteobacteria</taxon>
        <taxon>Hyphomicrobiales</taxon>
        <taxon>Methylobacteriaceae</taxon>
        <taxon>Microvirga</taxon>
    </lineage>
</organism>
<gene>
    <name evidence="2" type="ORF">DES45_105203</name>
</gene>
<evidence type="ECO:0000256" key="1">
    <source>
        <dbReference type="SAM" id="MobiDB-lite"/>
    </source>
</evidence>
<reference evidence="2 3" key="1">
    <citation type="submission" date="2018-07" db="EMBL/GenBank/DDBJ databases">
        <title>Genomic Encyclopedia of Type Strains, Phase IV (KMG-IV): sequencing the most valuable type-strain genomes for metagenomic binning, comparative biology and taxonomic classification.</title>
        <authorList>
            <person name="Goeker M."/>
        </authorList>
    </citation>
    <scope>NUCLEOTIDE SEQUENCE [LARGE SCALE GENOMIC DNA]</scope>
    <source>
        <strain evidence="2 3">DSM 14364</strain>
    </source>
</reference>
<dbReference type="AlphaFoldDB" id="A0A370HK07"/>
<keyword evidence="3" id="KW-1185">Reference proteome</keyword>
<dbReference type="Proteomes" id="UP000254925">
    <property type="component" value="Unassembled WGS sequence"/>
</dbReference>
<protein>
    <submittedName>
        <fullName evidence="2">Uncharacterized protein</fullName>
    </submittedName>
</protein>
<evidence type="ECO:0000313" key="3">
    <source>
        <dbReference type="Proteomes" id="UP000254925"/>
    </source>
</evidence>
<evidence type="ECO:0000313" key="2">
    <source>
        <dbReference type="EMBL" id="RDI58680.1"/>
    </source>
</evidence>